<name>A0A7Z0PFE8_9FUSO</name>
<protein>
    <recommendedName>
        <fullName evidence="7">Endolytic murein transglycosylase</fullName>
        <ecNumber evidence="7">4.2.2.29</ecNumber>
    </recommendedName>
    <alternativeName>
        <fullName evidence="7">Peptidoglycan lytic transglycosylase</fullName>
    </alternativeName>
    <alternativeName>
        <fullName evidence="7">Peptidoglycan polymerization terminase</fullName>
    </alternativeName>
</protein>
<keyword evidence="5 7" id="KW-0456">Lyase</keyword>
<evidence type="ECO:0000256" key="6">
    <source>
        <dbReference type="ARBA" id="ARBA00023316"/>
    </source>
</evidence>
<dbReference type="GO" id="GO:0005886">
    <property type="term" value="C:plasma membrane"/>
    <property type="evidence" value="ECO:0007669"/>
    <property type="project" value="UniProtKB-UniRule"/>
</dbReference>
<keyword evidence="3 7" id="KW-1133">Transmembrane helix</keyword>
<dbReference type="PANTHER" id="PTHR30518">
    <property type="entry name" value="ENDOLYTIC MUREIN TRANSGLYCOSYLASE"/>
    <property type="match status" value="1"/>
</dbReference>
<proteinExistence type="inferred from homology"/>
<dbReference type="HAMAP" id="MF_02065">
    <property type="entry name" value="MltG"/>
    <property type="match status" value="1"/>
</dbReference>
<evidence type="ECO:0000313" key="8">
    <source>
        <dbReference type="EMBL" id="NYV28212.1"/>
    </source>
</evidence>
<keyword evidence="1 7" id="KW-1003">Cell membrane</keyword>
<dbReference type="GO" id="GO:0008932">
    <property type="term" value="F:lytic endotransglycosylase activity"/>
    <property type="evidence" value="ECO:0007669"/>
    <property type="project" value="UniProtKB-UniRule"/>
</dbReference>
<evidence type="ECO:0000313" key="9">
    <source>
        <dbReference type="Proteomes" id="UP000526184"/>
    </source>
</evidence>
<dbReference type="Proteomes" id="UP000526184">
    <property type="component" value="Unassembled WGS sequence"/>
</dbReference>
<dbReference type="RefSeq" id="WP_180136249.1">
    <property type="nucleotide sequence ID" value="NZ_CBCRWS010000003.1"/>
</dbReference>
<keyword evidence="2 7" id="KW-0812">Transmembrane</keyword>
<evidence type="ECO:0000256" key="1">
    <source>
        <dbReference type="ARBA" id="ARBA00022475"/>
    </source>
</evidence>
<evidence type="ECO:0000256" key="5">
    <source>
        <dbReference type="ARBA" id="ARBA00023239"/>
    </source>
</evidence>
<organism evidence="8 9">
    <name type="scientific">Streptobacillus felis</name>
    <dbReference type="NCBI Taxonomy" id="1384509"/>
    <lineage>
        <taxon>Bacteria</taxon>
        <taxon>Fusobacteriati</taxon>
        <taxon>Fusobacteriota</taxon>
        <taxon>Fusobacteriia</taxon>
        <taxon>Fusobacteriales</taxon>
        <taxon>Leptotrichiaceae</taxon>
        <taxon>Streptobacillus</taxon>
    </lineage>
</organism>
<dbReference type="EC" id="4.2.2.29" evidence="7"/>
<sequence>MKRKLIILLIALLPLSYSYMDMSISKKNINQEIVYVEKGDTIKKIYSKFNFKYGIVDKIFLKINPKLANIKEGMYKFNIGKISKIQLLKGLQEPYIDNITLTIPEGFTQKKLLKRIESLGLAIEEEMLEALNSIDFPFYHEKDNFDGYLYPETYLIPRGTEAKKIAEIILGEFSKQFPPENYNDKKKFYDDIKLASIVEFETGELEHKSKVAGVFKKRLRINMLLQSDATLKYELGRMAYKKELMESESLYNTYKHKGLPPTPICSPSKETIVETINAKEDKYLFFFMDGGKTYYSETHEEHLRKRRSIK</sequence>
<keyword evidence="6 7" id="KW-0961">Cell wall biogenesis/degradation</keyword>
<evidence type="ECO:0000256" key="3">
    <source>
        <dbReference type="ARBA" id="ARBA00022989"/>
    </source>
</evidence>
<gene>
    <name evidence="7 8" type="primary">mltG</name>
    <name evidence="8" type="ORF">HP397_05255</name>
</gene>
<evidence type="ECO:0000256" key="2">
    <source>
        <dbReference type="ARBA" id="ARBA00022692"/>
    </source>
</evidence>
<comment type="catalytic activity">
    <reaction evidence="7">
        <text>a peptidoglycan chain = a peptidoglycan chain with N-acetyl-1,6-anhydromuramyl-[peptide] at the reducing end + a peptidoglycan chain with N-acetylglucosamine at the non-reducing end.</text>
        <dbReference type="EC" id="4.2.2.29"/>
    </reaction>
</comment>
<dbReference type="Pfam" id="PF02618">
    <property type="entry name" value="YceG"/>
    <property type="match status" value="1"/>
</dbReference>
<evidence type="ECO:0000256" key="7">
    <source>
        <dbReference type="HAMAP-Rule" id="MF_02065"/>
    </source>
</evidence>
<dbReference type="AlphaFoldDB" id="A0A7Z0PFE8"/>
<dbReference type="PANTHER" id="PTHR30518:SF2">
    <property type="entry name" value="ENDOLYTIC MUREIN TRANSGLYCOSYLASE"/>
    <property type="match status" value="1"/>
</dbReference>
<comment type="similarity">
    <text evidence="7">Belongs to the transglycosylase MltG family.</text>
</comment>
<dbReference type="InterPro" id="IPR003770">
    <property type="entry name" value="MLTG-like"/>
</dbReference>
<dbReference type="GO" id="GO:0071555">
    <property type="term" value="P:cell wall organization"/>
    <property type="evidence" value="ECO:0007669"/>
    <property type="project" value="UniProtKB-KW"/>
</dbReference>
<evidence type="ECO:0000256" key="4">
    <source>
        <dbReference type="ARBA" id="ARBA00023136"/>
    </source>
</evidence>
<comment type="caution">
    <text evidence="8">The sequence shown here is derived from an EMBL/GenBank/DDBJ whole genome shotgun (WGS) entry which is preliminary data.</text>
</comment>
<accession>A0A7Z0PFE8</accession>
<dbReference type="NCBIfam" id="TIGR00247">
    <property type="entry name" value="endolytic transglycosylase MltG"/>
    <property type="match status" value="1"/>
</dbReference>
<comment type="function">
    <text evidence="7">Functions as a peptidoglycan terminase that cleaves nascent peptidoglycan strands endolytically to terminate their elongation.</text>
</comment>
<reference evidence="8 9" key="1">
    <citation type="submission" date="2020-05" db="EMBL/GenBank/DDBJ databases">
        <title>Streptobacillus felis strain LHL191014123.</title>
        <authorList>
            <person name="Fawzy A."/>
            <person name="Rau J."/>
            <person name="Risse K."/>
            <person name="Schauerte N."/>
            <person name="Geiger C."/>
            <person name="Blom J."/>
            <person name="Imirzalioglu C."/>
            <person name="Falgenhauer J."/>
            <person name="Bach A."/>
            <person name="Herden C."/>
            <person name="Eisenberg T."/>
        </authorList>
    </citation>
    <scope>NUCLEOTIDE SEQUENCE [LARGE SCALE GENOMIC DNA]</scope>
    <source>
        <strain evidence="8 9">LHL191014123</strain>
    </source>
</reference>
<dbReference type="GO" id="GO:0009252">
    <property type="term" value="P:peptidoglycan biosynthetic process"/>
    <property type="evidence" value="ECO:0007669"/>
    <property type="project" value="UniProtKB-UniRule"/>
</dbReference>
<keyword evidence="4 7" id="KW-0472">Membrane</keyword>
<keyword evidence="9" id="KW-1185">Reference proteome</keyword>
<feature type="site" description="Important for catalytic activity" evidence="7">
    <location>
        <position position="201"/>
    </location>
</feature>
<dbReference type="EMBL" id="JABMKT010000026">
    <property type="protein sequence ID" value="NYV28212.1"/>
    <property type="molecule type" value="Genomic_DNA"/>
</dbReference>